<protein>
    <recommendedName>
        <fullName evidence="4">tRNA (guanine(46)-N(7))-methyltransferase</fullName>
        <ecNumber evidence="4">2.1.1.33</ecNumber>
    </recommendedName>
</protein>
<dbReference type="InterPro" id="IPR006365">
    <property type="entry name" value="Cbl_synth_CobL"/>
</dbReference>
<evidence type="ECO:0000256" key="9">
    <source>
        <dbReference type="ARBA" id="ARBA00022694"/>
    </source>
</evidence>
<evidence type="ECO:0000259" key="10">
    <source>
        <dbReference type="Pfam" id="PF00590"/>
    </source>
</evidence>
<keyword evidence="8" id="KW-0949">S-adenosyl-L-methionine</keyword>
<dbReference type="CDD" id="cd11644">
    <property type="entry name" value="Precorrin-6Y-MT"/>
    <property type="match status" value="1"/>
</dbReference>
<dbReference type="PIRSF" id="PIRSF036428">
    <property type="entry name" value="CobL"/>
    <property type="match status" value="1"/>
</dbReference>
<evidence type="ECO:0000256" key="6">
    <source>
        <dbReference type="ARBA" id="ARBA00022603"/>
    </source>
</evidence>
<dbReference type="Gene3D" id="3.40.50.150">
    <property type="entry name" value="Vaccinia Virus protein VP39"/>
    <property type="match status" value="1"/>
</dbReference>
<name>A0A1Y6C140_9BACT</name>
<dbReference type="AlphaFoldDB" id="A0A1Y6C140"/>
<evidence type="ECO:0000256" key="4">
    <source>
        <dbReference type="ARBA" id="ARBA00011977"/>
    </source>
</evidence>
<dbReference type="InterPro" id="IPR012818">
    <property type="entry name" value="CbiE"/>
</dbReference>
<evidence type="ECO:0000256" key="3">
    <source>
        <dbReference type="ARBA" id="ARBA00004953"/>
    </source>
</evidence>
<dbReference type="Pfam" id="PF02390">
    <property type="entry name" value="Methyltransf_4"/>
    <property type="match status" value="1"/>
</dbReference>
<keyword evidence="9" id="KW-0819">tRNA processing</keyword>
<keyword evidence="12" id="KW-1185">Reference proteome</keyword>
<dbReference type="CDD" id="cd02440">
    <property type="entry name" value="AdoMet_MTases"/>
    <property type="match status" value="1"/>
</dbReference>
<dbReference type="GO" id="GO:0009236">
    <property type="term" value="P:cobalamin biosynthetic process"/>
    <property type="evidence" value="ECO:0007669"/>
    <property type="project" value="UniProtKB-UniPathway"/>
</dbReference>
<comment type="catalytic activity">
    <reaction evidence="1">
        <text>guanosine(46) in tRNA + S-adenosyl-L-methionine = N(7)-methylguanosine(46) in tRNA + S-adenosyl-L-homocysteine</text>
        <dbReference type="Rhea" id="RHEA:42708"/>
        <dbReference type="Rhea" id="RHEA-COMP:10188"/>
        <dbReference type="Rhea" id="RHEA-COMP:10189"/>
        <dbReference type="ChEBI" id="CHEBI:57856"/>
        <dbReference type="ChEBI" id="CHEBI:59789"/>
        <dbReference type="ChEBI" id="CHEBI:74269"/>
        <dbReference type="ChEBI" id="CHEBI:74480"/>
        <dbReference type="EC" id="2.1.1.33"/>
    </reaction>
</comment>
<dbReference type="NCBIfam" id="TIGR02469">
    <property type="entry name" value="CbiT"/>
    <property type="match status" value="1"/>
</dbReference>
<dbReference type="Pfam" id="PF00590">
    <property type="entry name" value="TP_methylase"/>
    <property type="match status" value="1"/>
</dbReference>
<dbReference type="UniPathway" id="UPA00148"/>
<evidence type="ECO:0000256" key="8">
    <source>
        <dbReference type="ARBA" id="ARBA00022691"/>
    </source>
</evidence>
<dbReference type="InterPro" id="IPR014777">
    <property type="entry name" value="4pyrrole_Mease_sub1"/>
</dbReference>
<evidence type="ECO:0000256" key="5">
    <source>
        <dbReference type="ARBA" id="ARBA00022573"/>
    </source>
</evidence>
<dbReference type="NCBIfam" id="TIGR02467">
    <property type="entry name" value="CbiE"/>
    <property type="match status" value="1"/>
</dbReference>
<evidence type="ECO:0000313" key="11">
    <source>
        <dbReference type="EMBL" id="SMF40057.1"/>
    </source>
</evidence>
<reference evidence="12" key="1">
    <citation type="submission" date="2017-04" db="EMBL/GenBank/DDBJ databases">
        <authorList>
            <person name="Varghese N."/>
            <person name="Submissions S."/>
        </authorList>
    </citation>
    <scope>NUCLEOTIDE SEQUENCE [LARGE SCALE GENOMIC DNA]</scope>
    <source>
        <strain evidence="12">RKEM611</strain>
    </source>
</reference>
<evidence type="ECO:0000313" key="12">
    <source>
        <dbReference type="Proteomes" id="UP000192907"/>
    </source>
</evidence>
<dbReference type="SUPFAM" id="SSF53790">
    <property type="entry name" value="Tetrapyrrole methylase"/>
    <property type="match status" value="1"/>
</dbReference>
<organism evidence="11 12">
    <name type="scientific">Pseudobacteriovorax antillogorgiicola</name>
    <dbReference type="NCBI Taxonomy" id="1513793"/>
    <lineage>
        <taxon>Bacteria</taxon>
        <taxon>Pseudomonadati</taxon>
        <taxon>Bdellovibrionota</taxon>
        <taxon>Oligoflexia</taxon>
        <taxon>Oligoflexales</taxon>
        <taxon>Pseudobacteriovoracaceae</taxon>
        <taxon>Pseudobacteriovorax</taxon>
    </lineage>
</organism>
<dbReference type="InterPro" id="IPR050714">
    <property type="entry name" value="Cobalamin_biosynth_MTase"/>
</dbReference>
<dbReference type="InterPro" id="IPR014008">
    <property type="entry name" value="Cbl_synth_MTase_CbiT"/>
</dbReference>
<dbReference type="GO" id="GO:0008276">
    <property type="term" value="F:protein methyltransferase activity"/>
    <property type="evidence" value="ECO:0007669"/>
    <property type="project" value="InterPro"/>
</dbReference>
<comment type="pathway">
    <text evidence="3">Cofactor biosynthesis; adenosylcobalamin biosynthesis.</text>
</comment>
<dbReference type="STRING" id="1513793.SAMN06296036_11257"/>
<dbReference type="InterPro" id="IPR035996">
    <property type="entry name" value="4pyrrol_Methylase_sf"/>
</dbReference>
<dbReference type="InterPro" id="IPR014776">
    <property type="entry name" value="4pyrrole_Mease_sub2"/>
</dbReference>
<dbReference type="EMBL" id="FWZT01000012">
    <property type="protein sequence ID" value="SMF40057.1"/>
    <property type="molecule type" value="Genomic_DNA"/>
</dbReference>
<dbReference type="GO" id="GO:0032259">
    <property type="term" value="P:methylation"/>
    <property type="evidence" value="ECO:0007669"/>
    <property type="project" value="UniProtKB-KW"/>
</dbReference>
<dbReference type="InterPro" id="IPR003358">
    <property type="entry name" value="tRNA_(Gua-N-7)_MeTrfase_Trmb"/>
</dbReference>
<evidence type="ECO:0000256" key="2">
    <source>
        <dbReference type="ARBA" id="ARBA00003015"/>
    </source>
</evidence>
<keyword evidence="7 11" id="KW-0808">Transferase</keyword>
<sequence>MAKFKAIRLIGIGDDGCLSLSSRAYNASIDCQILVGGERQLAFFPDHPARKIVIKKNLKQLASDIDEMSHEYNIGILASGDPLFFGIGTLLIKRIGIENIDIIPSPSSVQLAFAKIGKPWQDCRFLSVHGRPLDGFVNKVQSHRKVAVLTDQDRSPQQIARRLIDYKDEAWAFWVCENLGGVDEKVTHFDHTRALEIHPSFSPLNVLIMERPPSWQPRPGISFQSEEAFSKRMPRKGLITKSEVRLLTLAKLQIQQADVVWDIGAGSGSVAIEAAKCCPEGFVYAVECDPQGIPFCQENIFSHQVDNVHLLEDRAPECFEKLPDPDAIFVGGSKGSLQQIISKGMERLKPQGRLLVNAVTLDNVAEARQAFQQLGILPEMVMIQVSRGVPLAGKYLKYEALNPIHMFSVTKGES</sequence>
<keyword evidence="6 11" id="KW-0489">Methyltransferase</keyword>
<comment type="function">
    <text evidence="2">Catalyzes the formation of N(7)-methylguanine at position 46 (m7G46) in tRNA.</text>
</comment>
<dbReference type="SUPFAM" id="SSF53335">
    <property type="entry name" value="S-adenosyl-L-methionine-dependent methyltransferases"/>
    <property type="match status" value="1"/>
</dbReference>
<dbReference type="Gene3D" id="3.30.950.10">
    <property type="entry name" value="Methyltransferase, Cobalt-precorrin-4 Transmethylase, Domain 2"/>
    <property type="match status" value="1"/>
</dbReference>
<dbReference type="Gene3D" id="3.40.1010.10">
    <property type="entry name" value="Cobalt-precorrin-4 Transmethylase, Domain 1"/>
    <property type="match status" value="1"/>
</dbReference>
<dbReference type="RefSeq" id="WP_132320388.1">
    <property type="nucleotide sequence ID" value="NZ_FWZT01000012.1"/>
</dbReference>
<dbReference type="PANTHER" id="PTHR43182">
    <property type="entry name" value="COBALT-PRECORRIN-6B C(15)-METHYLTRANSFERASE (DECARBOXYLATING)"/>
    <property type="match status" value="1"/>
</dbReference>
<dbReference type="Proteomes" id="UP000192907">
    <property type="component" value="Unassembled WGS sequence"/>
</dbReference>
<evidence type="ECO:0000256" key="1">
    <source>
        <dbReference type="ARBA" id="ARBA00000142"/>
    </source>
</evidence>
<feature type="domain" description="Tetrapyrrole methylase" evidence="10">
    <location>
        <begin position="9"/>
        <end position="188"/>
    </location>
</feature>
<dbReference type="OrthoDB" id="9787825at2"/>
<dbReference type="InterPro" id="IPR000878">
    <property type="entry name" value="4pyrrol_Mease"/>
</dbReference>
<dbReference type="EC" id="2.1.1.33" evidence="4"/>
<evidence type="ECO:0000256" key="7">
    <source>
        <dbReference type="ARBA" id="ARBA00022679"/>
    </source>
</evidence>
<accession>A0A1Y6C140</accession>
<proteinExistence type="predicted"/>
<dbReference type="PANTHER" id="PTHR43182:SF1">
    <property type="entry name" value="COBALT-PRECORRIN-7 C(5)-METHYLTRANSFERASE"/>
    <property type="match status" value="1"/>
</dbReference>
<gene>
    <name evidence="11" type="ORF">SAMN06296036_11257</name>
</gene>
<dbReference type="InterPro" id="IPR029063">
    <property type="entry name" value="SAM-dependent_MTases_sf"/>
</dbReference>
<keyword evidence="5" id="KW-0169">Cobalamin biosynthesis</keyword>